<evidence type="ECO:0000256" key="1">
    <source>
        <dbReference type="ARBA" id="ARBA00004127"/>
    </source>
</evidence>
<feature type="domain" description="NADH:quinone oxidoreductase/Mrp antiporter transmembrane" evidence="7">
    <location>
        <begin position="133"/>
        <end position="355"/>
    </location>
</feature>
<dbReference type="PRINTS" id="PR01434">
    <property type="entry name" value="NADHDHGNASE5"/>
</dbReference>
<dbReference type="PANTHER" id="PTHR42829:SF2">
    <property type="entry name" value="NADH-UBIQUINONE OXIDOREDUCTASE CHAIN 5"/>
    <property type="match status" value="1"/>
</dbReference>
<dbReference type="RefSeq" id="WP_302036831.1">
    <property type="nucleotide sequence ID" value="NZ_JAUKPO010000003.1"/>
</dbReference>
<feature type="transmembrane region" description="Helical" evidence="6">
    <location>
        <begin position="423"/>
        <end position="441"/>
    </location>
</feature>
<gene>
    <name evidence="9" type="ORF">Q0590_07175</name>
</gene>
<evidence type="ECO:0000259" key="8">
    <source>
        <dbReference type="Pfam" id="PF00662"/>
    </source>
</evidence>
<evidence type="ECO:0000313" key="10">
    <source>
        <dbReference type="Proteomes" id="UP001168528"/>
    </source>
</evidence>
<feature type="transmembrane region" description="Helical" evidence="6">
    <location>
        <begin position="453"/>
        <end position="471"/>
    </location>
</feature>
<feature type="transmembrane region" description="Helical" evidence="6">
    <location>
        <begin position="6"/>
        <end position="22"/>
    </location>
</feature>
<evidence type="ECO:0000256" key="3">
    <source>
        <dbReference type="ARBA" id="ARBA00022989"/>
    </source>
</evidence>
<dbReference type="Pfam" id="PF00361">
    <property type="entry name" value="Proton_antipo_M"/>
    <property type="match status" value="1"/>
</dbReference>
<dbReference type="PANTHER" id="PTHR42829">
    <property type="entry name" value="NADH-UBIQUINONE OXIDOREDUCTASE CHAIN 5"/>
    <property type="match status" value="1"/>
</dbReference>
<organism evidence="9 10">
    <name type="scientific">Rhodocytophaga aerolata</name>
    <dbReference type="NCBI Taxonomy" id="455078"/>
    <lineage>
        <taxon>Bacteria</taxon>
        <taxon>Pseudomonadati</taxon>
        <taxon>Bacteroidota</taxon>
        <taxon>Cytophagia</taxon>
        <taxon>Cytophagales</taxon>
        <taxon>Rhodocytophagaceae</taxon>
        <taxon>Rhodocytophaga</taxon>
    </lineage>
</organism>
<keyword evidence="3 6" id="KW-1133">Transmembrane helix</keyword>
<dbReference type="InterPro" id="IPR001516">
    <property type="entry name" value="Proton_antipo_N"/>
</dbReference>
<evidence type="ECO:0000256" key="4">
    <source>
        <dbReference type="ARBA" id="ARBA00023136"/>
    </source>
</evidence>
<dbReference type="EMBL" id="JAUKPO010000003">
    <property type="protein sequence ID" value="MDO1446026.1"/>
    <property type="molecule type" value="Genomic_DNA"/>
</dbReference>
<reference evidence="9" key="1">
    <citation type="submission" date="2023-07" db="EMBL/GenBank/DDBJ databases">
        <title>The genome sequence of Rhodocytophaga aerolata KACC 12507.</title>
        <authorList>
            <person name="Zhang X."/>
        </authorList>
    </citation>
    <scope>NUCLEOTIDE SEQUENCE</scope>
    <source>
        <strain evidence="9">KACC 12507</strain>
    </source>
</reference>
<evidence type="ECO:0000256" key="5">
    <source>
        <dbReference type="RuleBase" id="RU000320"/>
    </source>
</evidence>
<feature type="transmembrane region" description="Helical" evidence="6">
    <location>
        <begin position="547"/>
        <end position="564"/>
    </location>
</feature>
<dbReference type="InterPro" id="IPR003945">
    <property type="entry name" value="NU5C-like"/>
</dbReference>
<feature type="transmembrane region" description="Helical" evidence="6">
    <location>
        <begin position="140"/>
        <end position="158"/>
    </location>
</feature>
<feature type="transmembrane region" description="Helical" evidence="6">
    <location>
        <begin position="584"/>
        <end position="605"/>
    </location>
</feature>
<evidence type="ECO:0000256" key="6">
    <source>
        <dbReference type="SAM" id="Phobius"/>
    </source>
</evidence>
<evidence type="ECO:0000259" key="7">
    <source>
        <dbReference type="Pfam" id="PF00361"/>
    </source>
</evidence>
<feature type="domain" description="NADH-Ubiquinone oxidoreductase (complex I) chain 5 N-terminal" evidence="8">
    <location>
        <begin position="71"/>
        <end position="117"/>
    </location>
</feature>
<protein>
    <submittedName>
        <fullName evidence="9">Proton-conducting transporter membrane subunit</fullName>
    </submittedName>
</protein>
<dbReference type="Pfam" id="PF00662">
    <property type="entry name" value="Proton_antipo_N"/>
    <property type="match status" value="1"/>
</dbReference>
<dbReference type="Proteomes" id="UP001168528">
    <property type="component" value="Unassembled WGS sequence"/>
</dbReference>
<keyword evidence="10" id="KW-1185">Reference proteome</keyword>
<accession>A0ABT8R1P8</accession>
<feature type="transmembrane region" description="Helical" evidence="6">
    <location>
        <begin position="254"/>
        <end position="274"/>
    </location>
</feature>
<feature type="transmembrane region" description="Helical" evidence="6">
    <location>
        <begin position="311"/>
        <end position="330"/>
    </location>
</feature>
<feature type="transmembrane region" description="Helical" evidence="6">
    <location>
        <begin position="29"/>
        <end position="54"/>
    </location>
</feature>
<sequence length="624" mass="71224">MTSLIQFFIAVPLLGFFISLVLPRKKESLISFISFSTVGLHFAGAILFLAAWLVNGHPVLNLKEFVLFSTPGYEFFIDFAFDKITAVYLFVGAFLTFMVTVYSRAYLHREKGYKRFFNTILFFYLGYNIAIFSGNLETLFVGWEILGISSFLLIAFYRNRYLPVKNAVKVFSIYRIGDVGIILAMWLSHHLWHENITFIKLNNYELVHHQLQNHTLIGVVISLMILVSAAAKSAQLPFSSWLPRAMEGPTPSSAIFYGSLSVHLGVFILLRTFPFWEHQVSVRILIGLLGLCTSIVATGIARVQSSVKSQIAYASIAQIGLIFIEVAAGFKNLALFHFAGNAFLRTYQLLVSPSVVSYLIREQVYTYVPRQHSLEDSLPKRLEYSLYMLCLKEWNLDSLMYQYLWNPLKWLGKQMKIVSVNKILIVFTPAYLIGLFFLYIYTRGTLATNVYQYVPLVLALIGLVMVLKSFTERKNVQMAWLLVLMNHLWIALAVSFNEHFKFNQTLLYLTGVLVAWAVGYICLLRLKLREKSITLNHFHGHAYKHPALAVVFLLACLGLSGFPITPTFIGEDLLFSHIHEDQFLLAFFVALSFILDGLAIIRMYARVFMGPHVKSQYEMAYRSS</sequence>
<proteinExistence type="predicted"/>
<feature type="transmembrane region" description="Helical" evidence="6">
    <location>
        <begin position="478"/>
        <end position="496"/>
    </location>
</feature>
<feature type="transmembrane region" description="Helical" evidence="6">
    <location>
        <begin position="508"/>
        <end position="526"/>
    </location>
</feature>
<evidence type="ECO:0000256" key="2">
    <source>
        <dbReference type="ARBA" id="ARBA00022692"/>
    </source>
</evidence>
<keyword evidence="4 6" id="KW-0472">Membrane</keyword>
<evidence type="ECO:0000313" key="9">
    <source>
        <dbReference type="EMBL" id="MDO1446026.1"/>
    </source>
</evidence>
<feature type="transmembrane region" description="Helical" evidence="6">
    <location>
        <begin position="115"/>
        <end position="134"/>
    </location>
</feature>
<dbReference type="InterPro" id="IPR001750">
    <property type="entry name" value="ND/Mrp_TM"/>
</dbReference>
<feature type="transmembrane region" description="Helical" evidence="6">
    <location>
        <begin position="84"/>
        <end position="103"/>
    </location>
</feature>
<comment type="subcellular location">
    <subcellularLocation>
        <location evidence="1">Endomembrane system</location>
        <topology evidence="1">Multi-pass membrane protein</topology>
    </subcellularLocation>
    <subcellularLocation>
        <location evidence="5">Membrane</location>
        <topology evidence="5">Multi-pass membrane protein</topology>
    </subcellularLocation>
</comment>
<feature type="transmembrane region" description="Helical" evidence="6">
    <location>
        <begin position="280"/>
        <end position="299"/>
    </location>
</feature>
<keyword evidence="2 5" id="KW-0812">Transmembrane</keyword>
<name>A0ABT8R1P8_9BACT</name>
<feature type="transmembrane region" description="Helical" evidence="6">
    <location>
        <begin position="212"/>
        <end position="233"/>
    </location>
</feature>
<comment type="caution">
    <text evidence="9">The sequence shown here is derived from an EMBL/GenBank/DDBJ whole genome shotgun (WGS) entry which is preliminary data.</text>
</comment>